<evidence type="ECO:0000256" key="5">
    <source>
        <dbReference type="ARBA" id="ARBA00013078"/>
    </source>
</evidence>
<dbReference type="PANTHER" id="PTHR43434">
    <property type="entry name" value="PHOSPHOGLYCOLATE PHOSPHATASE"/>
    <property type="match status" value="1"/>
</dbReference>
<comment type="similarity">
    <text evidence="4 10">Belongs to the HAD-like hydrolase superfamily. CbbY/CbbZ/Gph/YieH family.</text>
</comment>
<accession>A0A7C9LN73</accession>
<evidence type="ECO:0000256" key="4">
    <source>
        <dbReference type="ARBA" id="ARBA00006171"/>
    </source>
</evidence>
<dbReference type="UniPathway" id="UPA00865">
    <property type="reaction ID" value="UER00834"/>
</dbReference>
<dbReference type="InterPro" id="IPR006439">
    <property type="entry name" value="HAD-SF_hydro_IA"/>
</dbReference>
<evidence type="ECO:0000256" key="8">
    <source>
        <dbReference type="ARBA" id="ARBA00022842"/>
    </source>
</evidence>
<dbReference type="InterPro" id="IPR041492">
    <property type="entry name" value="HAD_2"/>
</dbReference>
<dbReference type="Proteomes" id="UP000483078">
    <property type="component" value="Unassembled WGS sequence"/>
</dbReference>
<dbReference type="EC" id="3.1.3.18" evidence="5 10"/>
<comment type="catalytic activity">
    <reaction evidence="1 10">
        <text>2-phosphoglycolate + H2O = glycolate + phosphate</text>
        <dbReference type="Rhea" id="RHEA:14369"/>
        <dbReference type="ChEBI" id="CHEBI:15377"/>
        <dbReference type="ChEBI" id="CHEBI:29805"/>
        <dbReference type="ChEBI" id="CHEBI:43474"/>
        <dbReference type="ChEBI" id="CHEBI:58033"/>
        <dbReference type="EC" id="3.1.3.18"/>
    </reaction>
</comment>
<evidence type="ECO:0000256" key="3">
    <source>
        <dbReference type="ARBA" id="ARBA00004818"/>
    </source>
</evidence>
<dbReference type="EMBL" id="VENJ01000006">
    <property type="protein sequence ID" value="MTJ04360.1"/>
    <property type="molecule type" value="Genomic_DNA"/>
</dbReference>
<dbReference type="Pfam" id="PF13419">
    <property type="entry name" value="HAD_2"/>
    <property type="match status" value="1"/>
</dbReference>
<dbReference type="Gene3D" id="1.10.150.240">
    <property type="entry name" value="Putative phosphatase, domain 2"/>
    <property type="match status" value="1"/>
</dbReference>
<reference evidence="11 12" key="1">
    <citation type="submission" date="2019-06" db="EMBL/GenBank/DDBJ databases">
        <title>Enrichment of Autotrophic Halophilic Microorganisms from Red Sea Brine Pool Using Microbial Electrosynthesis System.</title>
        <authorList>
            <person name="Alqahtani M.F."/>
            <person name="Bajracharya S."/>
            <person name="Katuri K.P."/>
            <person name="Ali M."/>
            <person name="Saikaly P.E."/>
        </authorList>
    </citation>
    <scope>NUCLEOTIDE SEQUENCE [LARGE SCALE GENOMIC DNA]</scope>
    <source>
        <strain evidence="11">MES6</strain>
    </source>
</reference>
<dbReference type="Gene3D" id="3.40.50.1000">
    <property type="entry name" value="HAD superfamily/HAD-like"/>
    <property type="match status" value="1"/>
</dbReference>
<sequence length="223" mass="23498">MSAIVFDLDGTLIDSAPDIRIIANTVLGKRDLPPLTMAQTRSFIGHGAGHFVAQMMAANGFDRASTGFDATHAILLAEFTSLYETTFEATTLYPGVADTLDTLAGLGYRIGLCTNKPALATQAVLKHFGLQDMFAAVVGGDTLPVKKPDPAPLKLAFDKLGAGAHAYVGDSEVDADTAQAAGIPFALFTEGYRKSPVDALPHLVRFDDFSALPGLMQRLKGAA</sequence>
<proteinExistence type="inferred from homology"/>
<dbReference type="AlphaFoldDB" id="A0A7C9LN73"/>
<dbReference type="PRINTS" id="PR00413">
    <property type="entry name" value="HADHALOGNASE"/>
</dbReference>
<dbReference type="RefSeq" id="WP_273248975.1">
    <property type="nucleotide sequence ID" value="NZ_VENJ01000006.1"/>
</dbReference>
<keyword evidence="9 10" id="KW-0119">Carbohydrate metabolism</keyword>
<protein>
    <recommendedName>
        <fullName evidence="5 10">Phosphoglycolate phosphatase</fullName>
        <shortName evidence="10">PGP</shortName>
        <shortName evidence="10">PGPase</shortName>
        <ecNumber evidence="5 10">3.1.3.18</ecNumber>
    </recommendedName>
</protein>
<feature type="active site" description="Nucleophile" evidence="10">
    <location>
        <position position="7"/>
    </location>
</feature>
<dbReference type="GO" id="GO:0008967">
    <property type="term" value="F:phosphoglycolate phosphatase activity"/>
    <property type="evidence" value="ECO:0007669"/>
    <property type="project" value="UniProtKB-UniRule"/>
</dbReference>
<gene>
    <name evidence="11" type="primary">gph</name>
    <name evidence="11" type="ORF">FH759_06665</name>
</gene>
<dbReference type="GO" id="GO:0005975">
    <property type="term" value="P:carbohydrate metabolic process"/>
    <property type="evidence" value="ECO:0007669"/>
    <property type="project" value="InterPro"/>
</dbReference>
<evidence type="ECO:0000256" key="7">
    <source>
        <dbReference type="ARBA" id="ARBA00022801"/>
    </source>
</evidence>
<evidence type="ECO:0000256" key="9">
    <source>
        <dbReference type="ARBA" id="ARBA00023277"/>
    </source>
</evidence>
<dbReference type="InterPro" id="IPR023198">
    <property type="entry name" value="PGP-like_dom2"/>
</dbReference>
<keyword evidence="8 10" id="KW-0460">Magnesium</keyword>
<evidence type="ECO:0000313" key="11">
    <source>
        <dbReference type="EMBL" id="MTJ04360.1"/>
    </source>
</evidence>
<feature type="binding site" evidence="10">
    <location>
        <position position="170"/>
    </location>
    <ligand>
        <name>Mg(2+)</name>
        <dbReference type="ChEBI" id="CHEBI:18420"/>
    </ligand>
</feature>
<organism evidence="11 12">
    <name type="scientific">Sediminimonas qiaohouensis</name>
    <dbReference type="NCBI Taxonomy" id="552061"/>
    <lineage>
        <taxon>Bacteria</taxon>
        <taxon>Pseudomonadati</taxon>
        <taxon>Pseudomonadota</taxon>
        <taxon>Alphaproteobacteria</taxon>
        <taxon>Rhodobacterales</taxon>
        <taxon>Roseobacteraceae</taxon>
        <taxon>Sediminimonas</taxon>
    </lineage>
</organism>
<keyword evidence="7 10" id="KW-0378">Hydrolase</keyword>
<dbReference type="InterPro" id="IPR050155">
    <property type="entry name" value="HAD-like_hydrolase_sf"/>
</dbReference>
<dbReference type="NCBIfam" id="TIGR01549">
    <property type="entry name" value="HAD-SF-IA-v1"/>
    <property type="match status" value="1"/>
</dbReference>
<dbReference type="InterPro" id="IPR036412">
    <property type="entry name" value="HAD-like_sf"/>
</dbReference>
<dbReference type="InterPro" id="IPR037512">
    <property type="entry name" value="PGPase_prok"/>
</dbReference>
<feature type="binding site" evidence="10">
    <location>
        <position position="9"/>
    </location>
    <ligand>
        <name>Mg(2+)</name>
        <dbReference type="ChEBI" id="CHEBI:18420"/>
    </ligand>
</feature>
<evidence type="ECO:0000256" key="1">
    <source>
        <dbReference type="ARBA" id="ARBA00000830"/>
    </source>
</evidence>
<dbReference type="GO" id="GO:0046295">
    <property type="term" value="P:glycolate biosynthetic process"/>
    <property type="evidence" value="ECO:0007669"/>
    <property type="project" value="UniProtKB-UniRule"/>
</dbReference>
<keyword evidence="6 10" id="KW-0479">Metal-binding</keyword>
<dbReference type="SFLD" id="SFLDG01129">
    <property type="entry name" value="C1.5:_HAD__Beta-PGM__Phosphata"/>
    <property type="match status" value="1"/>
</dbReference>
<comment type="caution">
    <text evidence="11">The sequence shown here is derived from an EMBL/GenBank/DDBJ whole genome shotgun (WGS) entry which is preliminary data.</text>
</comment>
<dbReference type="SFLD" id="SFLDS00003">
    <property type="entry name" value="Haloacid_Dehalogenase"/>
    <property type="match status" value="1"/>
</dbReference>
<dbReference type="GO" id="GO:0005829">
    <property type="term" value="C:cytosol"/>
    <property type="evidence" value="ECO:0007669"/>
    <property type="project" value="TreeGrafter"/>
</dbReference>
<feature type="binding site" evidence="10">
    <location>
        <position position="7"/>
    </location>
    <ligand>
        <name>Mg(2+)</name>
        <dbReference type="ChEBI" id="CHEBI:18420"/>
    </ligand>
</feature>
<comment type="pathway">
    <text evidence="3 10">Organic acid metabolism; glycolate biosynthesis; glycolate from 2-phosphoglycolate: step 1/1.</text>
</comment>
<comment type="function">
    <text evidence="10">Specifically catalyzes the dephosphorylation of 2-phosphoglycolate. Is involved in the dissimilation of the intracellular 2-phosphoglycolate formed during the DNA repair of 3'-phosphoglycolate ends, a major class of DNA lesions induced by oxidative stress.</text>
</comment>
<dbReference type="PANTHER" id="PTHR43434:SF1">
    <property type="entry name" value="PHOSPHOGLYCOLATE PHOSPHATASE"/>
    <property type="match status" value="1"/>
</dbReference>
<evidence type="ECO:0000256" key="2">
    <source>
        <dbReference type="ARBA" id="ARBA00001946"/>
    </source>
</evidence>
<dbReference type="HAMAP" id="MF_00495">
    <property type="entry name" value="GPH_hydrolase_bact"/>
    <property type="match status" value="1"/>
</dbReference>
<dbReference type="InterPro" id="IPR023214">
    <property type="entry name" value="HAD_sf"/>
</dbReference>
<evidence type="ECO:0000313" key="12">
    <source>
        <dbReference type="Proteomes" id="UP000483078"/>
    </source>
</evidence>
<evidence type="ECO:0000256" key="10">
    <source>
        <dbReference type="HAMAP-Rule" id="MF_00495"/>
    </source>
</evidence>
<dbReference type="GO" id="GO:0046872">
    <property type="term" value="F:metal ion binding"/>
    <property type="evidence" value="ECO:0007669"/>
    <property type="project" value="UniProtKB-KW"/>
</dbReference>
<evidence type="ECO:0000256" key="6">
    <source>
        <dbReference type="ARBA" id="ARBA00022723"/>
    </source>
</evidence>
<name>A0A7C9LN73_9RHOB</name>
<dbReference type="NCBIfam" id="TIGR01449">
    <property type="entry name" value="PGP_bact"/>
    <property type="match status" value="1"/>
</dbReference>
<dbReference type="SUPFAM" id="SSF56784">
    <property type="entry name" value="HAD-like"/>
    <property type="match status" value="1"/>
</dbReference>
<dbReference type="GO" id="GO:0006281">
    <property type="term" value="P:DNA repair"/>
    <property type="evidence" value="ECO:0007669"/>
    <property type="project" value="TreeGrafter"/>
</dbReference>
<comment type="cofactor">
    <cofactor evidence="2 10">
        <name>Mg(2+)</name>
        <dbReference type="ChEBI" id="CHEBI:18420"/>
    </cofactor>
</comment>